<gene>
    <name evidence="1" type="ORF">O0R41_17230</name>
</gene>
<dbReference type="RefSeq" id="WP_317517863.1">
    <property type="nucleotide sequence ID" value="NZ_JAPTHD010000010.1"/>
</dbReference>
<comment type="caution">
    <text evidence="1">The sequence shown here is derived from an EMBL/GenBank/DDBJ whole genome shotgun (WGS) entry which is preliminary data.</text>
</comment>
<organism evidence="1 2">
    <name type="scientific">Sphingobium naphthae</name>
    <dbReference type="NCBI Taxonomy" id="1886786"/>
    <lineage>
        <taxon>Bacteria</taxon>
        <taxon>Pseudomonadati</taxon>
        <taxon>Pseudomonadota</taxon>
        <taxon>Alphaproteobacteria</taxon>
        <taxon>Sphingomonadales</taxon>
        <taxon>Sphingomonadaceae</taxon>
        <taxon>Sphingobium</taxon>
    </lineage>
</organism>
<accession>A0ABU4A0U3</accession>
<keyword evidence="2" id="KW-1185">Reference proteome</keyword>
<evidence type="ECO:0008006" key="3">
    <source>
        <dbReference type="Google" id="ProtNLM"/>
    </source>
</evidence>
<proteinExistence type="predicted"/>
<evidence type="ECO:0000313" key="2">
    <source>
        <dbReference type="Proteomes" id="UP001185984"/>
    </source>
</evidence>
<reference evidence="2" key="1">
    <citation type="journal article" date="2022" name="J Environ Chem Eng">
        <title>Biodegradation of petroleum oil using a constructed nonpathogenic and heavy metal-tolerant bacterial consortium isolated from marine sponges.</title>
        <authorList>
            <person name="Dechsakulwatana C."/>
            <person name="Rungsihiranrut A."/>
            <person name="Muangchinda C."/>
            <person name="Ningthoujam R."/>
            <person name="Klankeo P."/>
            <person name="Pinyakong O."/>
        </authorList>
    </citation>
    <scope>NUCLEOTIDE SEQUENCE [LARGE SCALE GENOMIC DNA]</scope>
    <source>
        <strain evidence="2">MO2-4</strain>
    </source>
</reference>
<dbReference type="EMBL" id="JAPTHD010000010">
    <property type="protein sequence ID" value="MDV5825350.1"/>
    <property type="molecule type" value="Genomic_DNA"/>
</dbReference>
<sequence>MITPHIIAMSETIRKPRRAMNLQMGTVQMATELHLTGGLRAPMQGDKLWSLGPVLDGRTVRQLSPKPIQHVAGLAAGIGGTLFGGDEMTGMETPLLSRVWTPLDGPGSGKPQAADKWGAIAGNAADAGAADYAELAGHIAFSLKAAGIRLRDASDHHHYQLMAALAEGKASGNRFTNIPVSDMQLAFHSVLSELASARDYLAKTLAMGLGAPPRIDAFARLKDWLDAASRAHLRASPIVSDMLTAYDPANLDPWLHELTEYRNLFLHRQPLGRRGAGWLQYEERSHDGLTIPVVTMPLADDDLFAPGADALLRFVGLYRKMTDLLDRGADAAPHPSTFPHIVAE</sequence>
<dbReference type="Proteomes" id="UP001185984">
    <property type="component" value="Unassembled WGS sequence"/>
</dbReference>
<evidence type="ECO:0000313" key="1">
    <source>
        <dbReference type="EMBL" id="MDV5825350.1"/>
    </source>
</evidence>
<name>A0ABU4A0U3_9SPHN</name>
<protein>
    <recommendedName>
        <fullName evidence="3">Apea-like HEPN domain-containing protein</fullName>
    </recommendedName>
</protein>